<name>A0ABR1PGD1_DIAER</name>
<evidence type="ECO:0000256" key="1">
    <source>
        <dbReference type="ARBA" id="ARBA00001954"/>
    </source>
</evidence>
<comment type="cofactor">
    <cofactor evidence="1">
        <name>Fe(2+)</name>
        <dbReference type="ChEBI" id="CHEBI:29033"/>
    </cofactor>
</comment>
<accession>A0ABR1PGD1</accession>
<dbReference type="EMBL" id="JAKNSF020000011">
    <property type="protein sequence ID" value="KAK7736081.1"/>
    <property type="molecule type" value="Genomic_DNA"/>
</dbReference>
<proteinExistence type="inferred from homology"/>
<dbReference type="Proteomes" id="UP001430848">
    <property type="component" value="Unassembled WGS sequence"/>
</dbReference>
<evidence type="ECO:0008006" key="8">
    <source>
        <dbReference type="Google" id="ProtNLM"/>
    </source>
</evidence>
<evidence type="ECO:0000313" key="7">
    <source>
        <dbReference type="Proteomes" id="UP001430848"/>
    </source>
</evidence>
<keyword evidence="7" id="KW-1185">Reference proteome</keyword>
<keyword evidence="5" id="KW-0408">Iron</keyword>
<keyword evidence="3" id="KW-0479">Metal-binding</keyword>
<evidence type="ECO:0000256" key="3">
    <source>
        <dbReference type="ARBA" id="ARBA00022723"/>
    </source>
</evidence>
<evidence type="ECO:0000313" key="6">
    <source>
        <dbReference type="EMBL" id="KAK7736081.1"/>
    </source>
</evidence>
<dbReference type="PANTHER" id="PTHR10543">
    <property type="entry name" value="BETA-CAROTENE DIOXYGENASE"/>
    <property type="match status" value="1"/>
</dbReference>
<dbReference type="InterPro" id="IPR004294">
    <property type="entry name" value="Carotenoid_Oase"/>
</dbReference>
<evidence type="ECO:0000256" key="4">
    <source>
        <dbReference type="ARBA" id="ARBA00023002"/>
    </source>
</evidence>
<gene>
    <name evidence="6" type="ORF">SLS63_003602</name>
</gene>
<comment type="caution">
    <text evidence="6">The sequence shown here is derived from an EMBL/GenBank/DDBJ whole genome shotgun (WGS) entry which is preliminary data.</text>
</comment>
<reference evidence="6 7" key="1">
    <citation type="submission" date="2024-02" db="EMBL/GenBank/DDBJ databases">
        <title>De novo assembly and annotation of 12 fungi associated with fruit tree decline syndrome in Ontario, Canada.</title>
        <authorList>
            <person name="Sulman M."/>
            <person name="Ellouze W."/>
            <person name="Ilyukhin E."/>
        </authorList>
    </citation>
    <scope>NUCLEOTIDE SEQUENCE [LARGE SCALE GENOMIC DNA]</scope>
    <source>
        <strain evidence="6 7">M169</strain>
    </source>
</reference>
<dbReference type="PANTHER" id="PTHR10543:SF89">
    <property type="entry name" value="CAROTENOID 9,10(9',10')-CLEAVAGE DIOXYGENASE 1"/>
    <property type="match status" value="1"/>
</dbReference>
<evidence type="ECO:0000256" key="2">
    <source>
        <dbReference type="ARBA" id="ARBA00006787"/>
    </source>
</evidence>
<comment type="similarity">
    <text evidence="2">Belongs to the carotenoid oxygenase family.</text>
</comment>
<keyword evidence="4" id="KW-0560">Oxidoreductase</keyword>
<sequence length="562" mass="63324">MPGIRAKMIIELPHGTALGKFFHGDLRGNHSAAYNTNGTNGSKVHDPEYGLSSAWSHYYSPPNTSAQGRWEGELENLVVYGEVPREIEGTFCRLIVDPHYPPHPANGFTEGDGNICALRFQDGRVDMKVKYVETERWLLERKANERLFHIYRNPYSNHPCVRMANDSTANTNILYWGGNLLAISERGLPYAVDPDTLETRGCDPFGGQVKAKTFTAHPKVDPYANELVTWGYEAKGLGTPDVCVYTVDPYGKVSNEFWFQEEEPTMVHDAWVTENWIVMCSMPFKVNSDEDMKKGSQHWEYVVDKPSGFLVAPRHPGSPKHPGWKPGEVRRYNWKNGLVIHKGGAWEDEDGKLKLESHFIASNVVFTFWNPPGMKYPEEPTGDWVRWTIDLDKPAEAWLPDPDVLFAGLVDFPKTDERFLTRRQRVVYLAACDAGRTSGRRFGFNSVVRLDTETRETAIFEPPEDGSRLAEPVFVPRSDGAPEGDGWVIFWRDSPSVPKGEIVILDTNDFTRPVALVKLPFAMRNQVHGNWIPNTNPGKPLPKLTKAVKDVTPSSVGALNRV</sequence>
<dbReference type="Pfam" id="PF03055">
    <property type="entry name" value="RPE65"/>
    <property type="match status" value="1"/>
</dbReference>
<organism evidence="6 7">
    <name type="scientific">Diaporthe eres</name>
    <name type="common">Phomopsis oblonga</name>
    <dbReference type="NCBI Taxonomy" id="83184"/>
    <lineage>
        <taxon>Eukaryota</taxon>
        <taxon>Fungi</taxon>
        <taxon>Dikarya</taxon>
        <taxon>Ascomycota</taxon>
        <taxon>Pezizomycotina</taxon>
        <taxon>Sordariomycetes</taxon>
        <taxon>Sordariomycetidae</taxon>
        <taxon>Diaporthales</taxon>
        <taxon>Diaporthaceae</taxon>
        <taxon>Diaporthe</taxon>
        <taxon>Diaporthe eres species complex</taxon>
    </lineage>
</organism>
<evidence type="ECO:0000256" key="5">
    <source>
        <dbReference type="ARBA" id="ARBA00023004"/>
    </source>
</evidence>
<protein>
    <recommendedName>
        <fullName evidence="8">Isoeugenol monooxygenase</fullName>
    </recommendedName>
</protein>